<evidence type="ECO:0000313" key="3">
    <source>
        <dbReference type="EMBL" id="MDT8999074.1"/>
    </source>
</evidence>
<name>A0ABU3P943_9BURK</name>
<dbReference type="InterPro" id="IPR002931">
    <property type="entry name" value="Transglutaminase-like"/>
</dbReference>
<accession>A0ABU3P943</accession>
<gene>
    <name evidence="3" type="ORF">RQP53_07325</name>
</gene>
<dbReference type="PANTHER" id="PTHR42736:SF1">
    <property type="entry name" value="PROTEIN-GLUTAMINE GAMMA-GLUTAMYLTRANSFERASE"/>
    <property type="match status" value="1"/>
</dbReference>
<keyword evidence="4" id="KW-1185">Reference proteome</keyword>
<dbReference type="RefSeq" id="WP_315649563.1">
    <property type="nucleotide sequence ID" value="NZ_JAVXZY010000002.1"/>
</dbReference>
<keyword evidence="1" id="KW-0812">Transmembrane</keyword>
<dbReference type="Proteomes" id="UP001246372">
    <property type="component" value="Unassembled WGS sequence"/>
</dbReference>
<feature type="transmembrane region" description="Helical" evidence="1">
    <location>
        <begin position="20"/>
        <end position="51"/>
    </location>
</feature>
<keyword evidence="1" id="KW-1133">Transmembrane helix</keyword>
<dbReference type="Pfam" id="PF01841">
    <property type="entry name" value="Transglut_core"/>
    <property type="match status" value="1"/>
</dbReference>
<dbReference type="Gene3D" id="3.10.620.30">
    <property type="match status" value="1"/>
</dbReference>
<dbReference type="SUPFAM" id="SSF54001">
    <property type="entry name" value="Cysteine proteinases"/>
    <property type="match status" value="1"/>
</dbReference>
<dbReference type="SMART" id="SM00460">
    <property type="entry name" value="TGc"/>
    <property type="match status" value="1"/>
</dbReference>
<evidence type="ECO:0000313" key="4">
    <source>
        <dbReference type="Proteomes" id="UP001246372"/>
    </source>
</evidence>
<comment type="caution">
    <text evidence="3">The sequence shown here is derived from an EMBL/GenBank/DDBJ whole genome shotgun (WGS) entry which is preliminary data.</text>
</comment>
<dbReference type="InterPro" id="IPR021878">
    <property type="entry name" value="TgpA_N"/>
</dbReference>
<reference evidence="3" key="1">
    <citation type="submission" date="2023-09" db="EMBL/GenBank/DDBJ databases">
        <title>Paucibacter sp. APW11 Genome sequencing and assembly.</title>
        <authorList>
            <person name="Kim I."/>
        </authorList>
    </citation>
    <scope>NUCLEOTIDE SEQUENCE</scope>
    <source>
        <strain evidence="3">APW11</strain>
    </source>
</reference>
<evidence type="ECO:0000256" key="1">
    <source>
        <dbReference type="SAM" id="Phobius"/>
    </source>
</evidence>
<feature type="transmembrane region" description="Helical" evidence="1">
    <location>
        <begin position="175"/>
        <end position="195"/>
    </location>
</feature>
<dbReference type="PANTHER" id="PTHR42736">
    <property type="entry name" value="PROTEIN-GLUTAMINE GAMMA-GLUTAMYLTRANSFERASE"/>
    <property type="match status" value="1"/>
</dbReference>
<proteinExistence type="predicted"/>
<dbReference type="InterPro" id="IPR052901">
    <property type="entry name" value="Bact_TGase-like"/>
</dbReference>
<feature type="transmembrane region" description="Helical" evidence="1">
    <location>
        <begin position="63"/>
        <end position="81"/>
    </location>
</feature>
<feature type="transmembrane region" description="Helical" evidence="1">
    <location>
        <begin position="136"/>
        <end position="154"/>
    </location>
</feature>
<feature type="domain" description="Transglutaminase-like" evidence="2">
    <location>
        <begin position="428"/>
        <end position="499"/>
    </location>
</feature>
<sequence>MRLPLLSALARLPREARDTLFLLAALAATALPHISHLPLWCSALTAAVLLWRGRLAWRGAPLPGRRSLLLVLLLTLVAGWASHRSLFGREAGITLLVVLMALKTLELHARRDAFVVFFLGFFLVLTQYFYSQSLLTALWSLACVWALLSALVLAQMPVGQPHLALAARQALRTTLWGLPIMVLLFLLFPRIGPLWGLPSDAIGRTGLSDKLQFGAMSEIANDDSIALRLRFEGARPPGAQLYLRGPVLSQFDGKTWLPRSDKGTAIGMPEAARLAVKPEGEPLRYEMTLEPLRLPLLPVLELGAEAPGSPLQIDELTLTRDRELVWQADRPITERLRLRQRAWLQSSSGVGARPGDLAPYLQLPAGLNPRLLDWARTLRDTKFSGDQQAGAEQLAGALLDHIRHGDFIYTLAPGRYGEVTPHALDEFWFDRRLGFCEHYASAFVIAMRAMGVPSRLVSGFQGADAELQDGDVVVRQSQAHAWAEYWAPGLGWRRADPTAAVAPERVLRGQVLRPPPGLLAGALGQVDPQLWTRLRGAWETLDHRWQQWVLNYSRGDQFRLLEQLGWQQADWQALGQASAAVIAALASAAALWSAWSSRPHDDWSRQRAFIVRRLRRLGLPAEPHQGPRQWTEMLRLQYGDRAAALAALLLALDAERYGPAAAPAPRWGWGWRWRRMFRQALRQARTPD</sequence>
<evidence type="ECO:0000259" key="2">
    <source>
        <dbReference type="SMART" id="SM00460"/>
    </source>
</evidence>
<dbReference type="EMBL" id="JAVXZY010000002">
    <property type="protein sequence ID" value="MDT8999074.1"/>
    <property type="molecule type" value="Genomic_DNA"/>
</dbReference>
<keyword evidence="1" id="KW-0472">Membrane</keyword>
<organism evidence="3 4">
    <name type="scientific">Roseateles aquae</name>
    <dbReference type="NCBI Taxonomy" id="3077235"/>
    <lineage>
        <taxon>Bacteria</taxon>
        <taxon>Pseudomonadati</taxon>
        <taxon>Pseudomonadota</taxon>
        <taxon>Betaproteobacteria</taxon>
        <taxon>Burkholderiales</taxon>
        <taxon>Sphaerotilaceae</taxon>
        <taxon>Roseateles</taxon>
    </lineage>
</organism>
<feature type="transmembrane region" description="Helical" evidence="1">
    <location>
        <begin position="112"/>
        <end position="130"/>
    </location>
</feature>
<dbReference type="Pfam" id="PF11992">
    <property type="entry name" value="TgpA_N"/>
    <property type="match status" value="1"/>
</dbReference>
<dbReference type="InterPro" id="IPR038765">
    <property type="entry name" value="Papain-like_cys_pep_sf"/>
</dbReference>
<protein>
    <submittedName>
        <fullName evidence="3">DUF3488 and transglutaminase-like domain-containing protein</fullName>
    </submittedName>
</protein>